<evidence type="ECO:0000256" key="1">
    <source>
        <dbReference type="SAM" id="MobiDB-lite"/>
    </source>
</evidence>
<feature type="compositionally biased region" description="Basic and acidic residues" evidence="1">
    <location>
        <begin position="96"/>
        <end position="110"/>
    </location>
</feature>
<comment type="caution">
    <text evidence="2">The sequence shown here is derived from an EMBL/GenBank/DDBJ whole genome shotgun (WGS) entry which is preliminary data.</text>
</comment>
<feature type="compositionally biased region" description="Acidic residues" evidence="1">
    <location>
        <begin position="347"/>
        <end position="359"/>
    </location>
</feature>
<reference evidence="2" key="1">
    <citation type="submission" date="2022-11" db="EMBL/GenBank/DDBJ databases">
        <authorList>
            <person name="Petersen C."/>
        </authorList>
    </citation>
    <scope>NUCLEOTIDE SEQUENCE</scope>
    <source>
        <strain evidence="2">IBT 22155</strain>
    </source>
</reference>
<dbReference type="GeneID" id="81406576"/>
<organism evidence="2 3">
    <name type="scientific">Penicillium bovifimosum</name>
    <dbReference type="NCBI Taxonomy" id="126998"/>
    <lineage>
        <taxon>Eukaryota</taxon>
        <taxon>Fungi</taxon>
        <taxon>Dikarya</taxon>
        <taxon>Ascomycota</taxon>
        <taxon>Pezizomycotina</taxon>
        <taxon>Eurotiomycetes</taxon>
        <taxon>Eurotiomycetidae</taxon>
        <taxon>Eurotiales</taxon>
        <taxon>Aspergillaceae</taxon>
        <taxon>Penicillium</taxon>
    </lineage>
</organism>
<accession>A0A9W9KZY8</accession>
<feature type="compositionally biased region" description="Basic residues" evidence="1">
    <location>
        <begin position="77"/>
        <end position="86"/>
    </location>
</feature>
<keyword evidence="3" id="KW-1185">Reference proteome</keyword>
<evidence type="ECO:0000313" key="3">
    <source>
        <dbReference type="Proteomes" id="UP001149079"/>
    </source>
</evidence>
<dbReference type="AlphaFoldDB" id="A0A9W9KZY8"/>
<proteinExistence type="predicted"/>
<feature type="compositionally biased region" description="Basic and acidic residues" evidence="1">
    <location>
        <begin position="27"/>
        <end position="51"/>
    </location>
</feature>
<feature type="compositionally biased region" description="Basic and acidic residues" evidence="1">
    <location>
        <begin position="422"/>
        <end position="436"/>
    </location>
</feature>
<dbReference type="EMBL" id="JAPQKL010000005">
    <property type="protein sequence ID" value="KAJ5130623.1"/>
    <property type="molecule type" value="Genomic_DNA"/>
</dbReference>
<evidence type="ECO:0000313" key="2">
    <source>
        <dbReference type="EMBL" id="KAJ5130623.1"/>
    </source>
</evidence>
<sequence>MVTTRTKPTPPPAPKLSKAAKAAKAKAAKEAKQAEKAAKDAEKAAKAEAKAAKIAARAAAKAAKDEAKAAKPAKVPKTIKKPAKRAKASESGSDSGDDREPSPKRHKTTFHEARSFPIFTDVPPPPISKPQVEIGEWDYSKQLPVPKRIVEGVKFDLPKIYVGGSAPWPRWVVTRDETIPKPGLPQAAINLYTGVQWRLDEGHFTYWGGLDYRALFELAWACLECMMADSALRSEIYASLAEGPLSKAVASGKRWHPTLPSQPVTRHFGPGNIEKLKLRSNNNMAYYYDAYERPPVAVRPAGGVQRGFEHVISNKLYNLPRRKWPTAPRSPSPELEGQSDSDRGDSEDSEESSEEESDSDSPRRPSLAVEQLSGIVLSQRQKEPAGPLPLGNDEAFAQAKKSSVIDSSVGDDSGDISQLEDNAAHDFREQSPDDLRSSFGSGSEVSELPRSSKAEAADSDSA</sequence>
<dbReference type="RefSeq" id="XP_056521002.1">
    <property type="nucleotide sequence ID" value="XM_056667406.1"/>
</dbReference>
<feature type="compositionally biased region" description="Low complexity" evidence="1">
    <location>
        <begin position="52"/>
        <end position="61"/>
    </location>
</feature>
<gene>
    <name evidence="2" type="ORF">N7515_006662</name>
</gene>
<protein>
    <submittedName>
        <fullName evidence="2">Uncharacterized protein</fullName>
    </submittedName>
</protein>
<feature type="compositionally biased region" description="Low complexity" evidence="1">
    <location>
        <begin position="402"/>
        <end position="417"/>
    </location>
</feature>
<name>A0A9W9KZY8_9EURO</name>
<reference evidence="2" key="2">
    <citation type="journal article" date="2023" name="IMA Fungus">
        <title>Comparative genomic study of the Penicillium genus elucidates a diverse pangenome and 15 lateral gene transfer events.</title>
        <authorList>
            <person name="Petersen C."/>
            <person name="Sorensen T."/>
            <person name="Nielsen M.R."/>
            <person name="Sondergaard T.E."/>
            <person name="Sorensen J.L."/>
            <person name="Fitzpatrick D.A."/>
            <person name="Frisvad J.C."/>
            <person name="Nielsen K.L."/>
        </authorList>
    </citation>
    <scope>NUCLEOTIDE SEQUENCE</scope>
    <source>
        <strain evidence="2">IBT 22155</strain>
    </source>
</reference>
<dbReference type="Proteomes" id="UP001149079">
    <property type="component" value="Unassembled WGS sequence"/>
</dbReference>
<dbReference type="OrthoDB" id="4506111at2759"/>
<feature type="region of interest" description="Disordered" evidence="1">
    <location>
        <begin position="321"/>
        <end position="462"/>
    </location>
</feature>
<feature type="region of interest" description="Disordered" evidence="1">
    <location>
        <begin position="1"/>
        <end position="110"/>
    </location>
</feature>